<reference evidence="3 4" key="1">
    <citation type="submission" date="2013-08" db="EMBL/GenBank/DDBJ databases">
        <authorList>
            <person name="Weinstock G."/>
            <person name="Sodergren E."/>
            <person name="Wylie T."/>
            <person name="Fulton L."/>
            <person name="Fulton R."/>
            <person name="Fronick C."/>
            <person name="O'Laughlin M."/>
            <person name="Godfrey J."/>
            <person name="Miner T."/>
            <person name="Herter B."/>
            <person name="Appelbaum E."/>
            <person name="Cordes M."/>
            <person name="Lek S."/>
            <person name="Wollam A."/>
            <person name="Pepin K.H."/>
            <person name="Palsikar V.B."/>
            <person name="Mitreva M."/>
            <person name="Wilson R.K."/>
        </authorList>
    </citation>
    <scope>NUCLEOTIDE SEQUENCE [LARGE SCALE GENOMIC DNA]</scope>
    <source>
        <strain evidence="3 4">ATCC 700332</strain>
    </source>
</reference>
<keyword evidence="4" id="KW-1185">Reference proteome</keyword>
<protein>
    <submittedName>
        <fullName evidence="3">Hydrolase, alpha/beta domain protein</fullName>
    </submittedName>
</protein>
<organism evidence="3 4">
    <name type="scientific">Treponema lecithinolyticum ATCC 700332</name>
    <dbReference type="NCBI Taxonomy" id="1321815"/>
    <lineage>
        <taxon>Bacteria</taxon>
        <taxon>Pseudomonadati</taxon>
        <taxon>Spirochaetota</taxon>
        <taxon>Spirochaetia</taxon>
        <taxon>Spirochaetales</taxon>
        <taxon>Treponemataceae</taxon>
        <taxon>Treponema</taxon>
    </lineage>
</organism>
<name>A0ABN0NW42_TRELE</name>
<dbReference type="InterPro" id="IPR013094">
    <property type="entry name" value="AB_hydrolase_3"/>
</dbReference>
<dbReference type="InterPro" id="IPR029058">
    <property type="entry name" value="AB_hydrolase_fold"/>
</dbReference>
<dbReference type="Pfam" id="PF07859">
    <property type="entry name" value="Abhydrolase_3"/>
    <property type="match status" value="1"/>
</dbReference>
<keyword evidence="1 3" id="KW-0378">Hydrolase</keyword>
<proteinExistence type="predicted"/>
<evidence type="ECO:0000313" key="3">
    <source>
        <dbReference type="EMBL" id="ERJ91558.1"/>
    </source>
</evidence>
<feature type="domain" description="Alpha/beta hydrolase fold-3" evidence="2">
    <location>
        <begin position="70"/>
        <end position="273"/>
    </location>
</feature>
<comment type="caution">
    <text evidence="3">The sequence shown here is derived from an EMBL/GenBank/DDBJ whole genome shotgun (WGS) entry which is preliminary data.</text>
</comment>
<dbReference type="PANTHER" id="PTHR48081">
    <property type="entry name" value="AB HYDROLASE SUPERFAMILY PROTEIN C4A8.06C"/>
    <property type="match status" value="1"/>
</dbReference>
<dbReference type="InterPro" id="IPR050300">
    <property type="entry name" value="GDXG_lipolytic_enzyme"/>
</dbReference>
<evidence type="ECO:0000259" key="2">
    <source>
        <dbReference type="Pfam" id="PF07859"/>
    </source>
</evidence>
<dbReference type="Proteomes" id="UP000016649">
    <property type="component" value="Unassembled WGS sequence"/>
</dbReference>
<dbReference type="PANTHER" id="PTHR48081:SF8">
    <property type="entry name" value="ALPHA_BETA HYDROLASE FOLD-3 DOMAIN-CONTAINING PROTEIN-RELATED"/>
    <property type="match status" value="1"/>
</dbReference>
<dbReference type="GO" id="GO:0016787">
    <property type="term" value="F:hydrolase activity"/>
    <property type="evidence" value="ECO:0007669"/>
    <property type="project" value="UniProtKB-KW"/>
</dbReference>
<evidence type="ECO:0000256" key="1">
    <source>
        <dbReference type="ARBA" id="ARBA00022801"/>
    </source>
</evidence>
<dbReference type="RefSeq" id="WP_021686184.1">
    <property type="nucleotide sequence ID" value="NZ_KI260554.1"/>
</dbReference>
<gene>
    <name evidence="3" type="ORF">HMPREF9193_02011</name>
</gene>
<dbReference type="Gene3D" id="3.40.50.1820">
    <property type="entry name" value="alpha/beta hydrolase"/>
    <property type="match status" value="1"/>
</dbReference>
<dbReference type="SUPFAM" id="SSF53474">
    <property type="entry name" value="alpha/beta-Hydrolases"/>
    <property type="match status" value="1"/>
</dbReference>
<evidence type="ECO:0000313" key="4">
    <source>
        <dbReference type="Proteomes" id="UP000016649"/>
    </source>
</evidence>
<sequence length="301" mass="33406">MMRQNTKTAVKKLKRLILDPKDNAEDFRSRLEAEFADAMLPNRVEKEKRTIDGIDCAVFVPEVYASNRLMLYVHGGCFAAGSCASWANFCASLANISCTKLILPEIPLAPEHPYPAALETLKTVIKKLYTETDNIIIGADGSGALIAVSLVLTIKEKFRGKIKELILFSPWLDISADSETLKTLNKKNTDPVLSPANVRAAAQLYTYESNCTNPFVSPMFASPELLSGLPPVYMQMADDELLLKDAVCFQDKLRKADVPCTLDVWKDTLHLFQMADEVFPQAHLAMEKIGTHIKTKHSNGN</sequence>
<accession>A0ABN0NW42</accession>
<dbReference type="EMBL" id="AWVH01000044">
    <property type="protein sequence ID" value="ERJ91558.1"/>
    <property type="molecule type" value="Genomic_DNA"/>
</dbReference>